<keyword evidence="9" id="KW-1185">Reference proteome</keyword>
<evidence type="ECO:0000313" key="8">
    <source>
        <dbReference type="EMBL" id="KAJ8042013.1"/>
    </source>
</evidence>
<dbReference type="OrthoDB" id="511287at2759"/>
<dbReference type="AlphaFoldDB" id="A0A9Q1HEA6"/>
<evidence type="ECO:0000256" key="4">
    <source>
        <dbReference type="ARBA" id="ARBA00023015"/>
    </source>
</evidence>
<dbReference type="PANTHER" id="PTHR12144">
    <property type="entry name" value="NEGATIVE ELONGATION FACTOR D"/>
    <property type="match status" value="1"/>
</dbReference>
<keyword evidence="8" id="KW-0648">Protein biosynthesis</keyword>
<dbReference type="Pfam" id="PF04858">
    <property type="entry name" value="TH1"/>
    <property type="match status" value="1"/>
</dbReference>
<name>A0A9Q1HEA6_HOLLE</name>
<dbReference type="GO" id="GO:0003723">
    <property type="term" value="F:RNA binding"/>
    <property type="evidence" value="ECO:0007669"/>
    <property type="project" value="TreeGrafter"/>
</dbReference>
<evidence type="ECO:0000256" key="6">
    <source>
        <dbReference type="ARBA" id="ARBA00023242"/>
    </source>
</evidence>
<feature type="compositionally biased region" description="Acidic residues" evidence="7">
    <location>
        <begin position="17"/>
        <end position="29"/>
    </location>
</feature>
<dbReference type="Proteomes" id="UP001152320">
    <property type="component" value="Chromosome 5"/>
</dbReference>
<comment type="subcellular location">
    <subcellularLocation>
        <location evidence="1">Nucleus</location>
    </subcellularLocation>
</comment>
<accession>A0A9Q1HEA6</accession>
<proteinExistence type="inferred from homology"/>
<evidence type="ECO:0000256" key="2">
    <source>
        <dbReference type="ARBA" id="ARBA00005726"/>
    </source>
</evidence>
<comment type="similarity">
    <text evidence="2">Belongs to the NELF-D family.</text>
</comment>
<sequence>MEDDEYGDSDYEHNEAIPEEEEDPDEFKDDETIQKECLEAFGSKDYIMEPGVFKDLKRYFKAGGTPEQVVVLLSENYTALAQTVNLFAEWLIFTGVNPTEVQQMVEDHLKQLILKHFDPKKADTIFTDGEGTPAWLESMIQHRTWRALFYKLAEAYPDCLMLNFTIKLISDAGHQGEIGSVSTACHEIGVFSKVLQTSFNQLLEGGEEAIVKHIIEFSKMVCYGEHTFLYAQVILSLLAQEDGGSSIIRRLSQEVQKAGKNKGEGVIQITLVLSAAALYPRACQALVSMIGRQALNPADVTVLFNMYSSNDPPPIELIRMPQLLQLLIKSLFTPGAVINPDHKHKYIFLLAFATCAHETWRKGKRISMIKDEMKATTQAIEKVHAICQKEDKGGTELLAELDAIFKHIRYPVVAMGVICWVEEVVSDPAYFQRMTDTTPLHLILLDEVVINCHQLMHKEVLDLLIRLFQDPFPQLDVLLQMELKKTILDRMVHLLSKGDVIPIIEFMVNCVNTQAADISLIRYFVMEVLDIISQPYSADFVQLFLPIINNEDITGSLRNEEGTDAVSQFLAHCQIDHGR</sequence>
<evidence type="ECO:0000256" key="1">
    <source>
        <dbReference type="ARBA" id="ARBA00004123"/>
    </source>
</evidence>
<feature type="region of interest" description="Disordered" evidence="7">
    <location>
        <begin position="1"/>
        <end position="29"/>
    </location>
</feature>
<evidence type="ECO:0000256" key="3">
    <source>
        <dbReference type="ARBA" id="ARBA00022491"/>
    </source>
</evidence>
<gene>
    <name evidence="8" type="ORF">HOLleu_12975</name>
</gene>
<dbReference type="EMBL" id="JAIZAY010000005">
    <property type="protein sequence ID" value="KAJ8042013.1"/>
    <property type="molecule type" value="Genomic_DNA"/>
</dbReference>
<dbReference type="GO" id="GO:0034244">
    <property type="term" value="P:negative regulation of transcription elongation by RNA polymerase II"/>
    <property type="evidence" value="ECO:0007669"/>
    <property type="project" value="TreeGrafter"/>
</dbReference>
<reference evidence="8" key="1">
    <citation type="submission" date="2021-10" db="EMBL/GenBank/DDBJ databases">
        <title>Tropical sea cucumber genome reveals ecological adaptation and Cuvierian tubules defense mechanism.</title>
        <authorList>
            <person name="Chen T."/>
        </authorList>
    </citation>
    <scope>NUCLEOTIDE SEQUENCE</scope>
    <source>
        <strain evidence="8">Nanhai2018</strain>
        <tissue evidence="8">Muscle</tissue>
    </source>
</reference>
<dbReference type="PANTHER" id="PTHR12144:SF0">
    <property type="entry name" value="NEGATIVE ELONGATION FACTOR C_D"/>
    <property type="match status" value="1"/>
</dbReference>
<keyword evidence="8" id="KW-0251">Elongation factor</keyword>
<keyword evidence="4" id="KW-0805">Transcription regulation</keyword>
<keyword evidence="3" id="KW-0678">Repressor</keyword>
<dbReference type="GO" id="GO:0003746">
    <property type="term" value="F:translation elongation factor activity"/>
    <property type="evidence" value="ECO:0007669"/>
    <property type="project" value="UniProtKB-KW"/>
</dbReference>
<keyword evidence="6" id="KW-0539">Nucleus</keyword>
<dbReference type="GO" id="GO:0032021">
    <property type="term" value="C:NELF complex"/>
    <property type="evidence" value="ECO:0007669"/>
    <property type="project" value="TreeGrafter"/>
</dbReference>
<evidence type="ECO:0000256" key="5">
    <source>
        <dbReference type="ARBA" id="ARBA00023163"/>
    </source>
</evidence>
<evidence type="ECO:0000256" key="7">
    <source>
        <dbReference type="SAM" id="MobiDB-lite"/>
    </source>
</evidence>
<organism evidence="8 9">
    <name type="scientific">Holothuria leucospilota</name>
    <name type="common">Black long sea cucumber</name>
    <name type="synonym">Mertensiothuria leucospilota</name>
    <dbReference type="NCBI Taxonomy" id="206669"/>
    <lineage>
        <taxon>Eukaryota</taxon>
        <taxon>Metazoa</taxon>
        <taxon>Echinodermata</taxon>
        <taxon>Eleutherozoa</taxon>
        <taxon>Echinozoa</taxon>
        <taxon>Holothuroidea</taxon>
        <taxon>Aspidochirotacea</taxon>
        <taxon>Aspidochirotida</taxon>
        <taxon>Holothuriidae</taxon>
        <taxon>Holothuria</taxon>
    </lineage>
</organism>
<protein>
    <submittedName>
        <fullName evidence="8">Negative elongation factor C/D</fullName>
    </submittedName>
</protein>
<comment type="caution">
    <text evidence="8">The sequence shown here is derived from an EMBL/GenBank/DDBJ whole genome shotgun (WGS) entry which is preliminary data.</text>
</comment>
<dbReference type="InterPro" id="IPR006942">
    <property type="entry name" value="TH1"/>
</dbReference>
<keyword evidence="5" id="KW-0804">Transcription</keyword>
<evidence type="ECO:0000313" key="9">
    <source>
        <dbReference type="Proteomes" id="UP001152320"/>
    </source>
</evidence>